<accession>A0A7J9FNA7</accession>
<name>A0A7J9FNA7_9ROSI</name>
<keyword evidence="2" id="KW-1185">Reference proteome</keyword>
<organism evidence="1 2">
    <name type="scientific">Gossypium trilobum</name>
    <dbReference type="NCBI Taxonomy" id="34281"/>
    <lineage>
        <taxon>Eukaryota</taxon>
        <taxon>Viridiplantae</taxon>
        <taxon>Streptophyta</taxon>
        <taxon>Embryophyta</taxon>
        <taxon>Tracheophyta</taxon>
        <taxon>Spermatophyta</taxon>
        <taxon>Magnoliopsida</taxon>
        <taxon>eudicotyledons</taxon>
        <taxon>Gunneridae</taxon>
        <taxon>Pentapetalae</taxon>
        <taxon>rosids</taxon>
        <taxon>malvids</taxon>
        <taxon>Malvales</taxon>
        <taxon>Malvaceae</taxon>
        <taxon>Malvoideae</taxon>
        <taxon>Gossypium</taxon>
    </lineage>
</organism>
<sequence>MDFNPLKPFPSMVLAWIHFLGLSGFLYKWRNGSFVDLKKPLTSQILVNRKVPKVEFEALPAVSFTYGRYGHLKGLCLSTLIDENIDVDKGRVSDSLAKEFNSTAMGDSFGPWVIVERKYRGYQVGIQSHKAKIMATRLEGSRFEALNSLDKDGLGTGNVGEGLDKSVGHAGVVSGEPACINILKNASPTILFDNSSMHINLTFESPIKTVVDLNAEFLDPNRHSVVTFKENFDLNSSTNKVKDRALSCENPIDNAKKVVSGGKRAKCRLGNIINISIKSRGGHFKIAGSSRFPLLKAMNSMAKILNTQMELVKENTNVLNVSADSPNAS</sequence>
<evidence type="ECO:0008006" key="3">
    <source>
        <dbReference type="Google" id="ProtNLM"/>
    </source>
</evidence>
<dbReference type="EMBL" id="JABEZW010224493">
    <property type="protein sequence ID" value="MBA0786790.1"/>
    <property type="molecule type" value="Genomic_DNA"/>
</dbReference>
<evidence type="ECO:0000313" key="2">
    <source>
        <dbReference type="Proteomes" id="UP000593568"/>
    </source>
</evidence>
<dbReference type="AlphaFoldDB" id="A0A7J9FNA7"/>
<protein>
    <recommendedName>
        <fullName evidence="3">DUF4283 domain-containing protein</fullName>
    </recommendedName>
</protein>
<comment type="caution">
    <text evidence="1">The sequence shown here is derived from an EMBL/GenBank/DDBJ whole genome shotgun (WGS) entry which is preliminary data.</text>
</comment>
<gene>
    <name evidence="1" type="ORF">Gotri_028230</name>
</gene>
<evidence type="ECO:0000313" key="1">
    <source>
        <dbReference type="EMBL" id="MBA0786790.1"/>
    </source>
</evidence>
<proteinExistence type="predicted"/>
<dbReference type="Proteomes" id="UP000593568">
    <property type="component" value="Unassembled WGS sequence"/>
</dbReference>
<reference evidence="1 2" key="1">
    <citation type="journal article" date="2019" name="Genome Biol. Evol.">
        <title>Insights into the evolution of the New World diploid cottons (Gossypium, subgenus Houzingenia) based on genome sequencing.</title>
        <authorList>
            <person name="Grover C.E."/>
            <person name="Arick M.A. 2nd"/>
            <person name="Thrash A."/>
            <person name="Conover J.L."/>
            <person name="Sanders W.S."/>
            <person name="Peterson D.G."/>
            <person name="Frelichowski J.E."/>
            <person name="Scheffler J.A."/>
            <person name="Scheffler B.E."/>
            <person name="Wendel J.F."/>
        </authorList>
    </citation>
    <scope>NUCLEOTIDE SEQUENCE [LARGE SCALE GENOMIC DNA]</scope>
    <source>
        <strain evidence="1">8</strain>
        <tissue evidence="1">Leaf</tissue>
    </source>
</reference>